<dbReference type="EMBL" id="CP006577">
    <property type="protein sequence ID" value="AIG98741.1"/>
    <property type="molecule type" value="Genomic_DNA"/>
</dbReference>
<comment type="pathway">
    <text evidence="11">Membrane lipid metabolism; glycerophospholipid metabolism.</text>
</comment>
<keyword evidence="1 11" id="KW-1003">Cell membrane</keyword>
<keyword evidence="9 11" id="KW-0594">Phospholipid biosynthesis</keyword>
<evidence type="ECO:0000256" key="2">
    <source>
        <dbReference type="ARBA" id="ARBA00022516"/>
    </source>
</evidence>
<comment type="subcellular location">
    <subcellularLocation>
        <location evidence="11">Cell membrane</location>
        <topology evidence="11">Multi-pass membrane protein</topology>
    </subcellularLocation>
</comment>
<keyword evidence="4 11" id="KW-0812">Transmembrane</keyword>
<evidence type="ECO:0000256" key="6">
    <source>
        <dbReference type="ARBA" id="ARBA00022989"/>
    </source>
</evidence>
<dbReference type="Pfam" id="PF01864">
    <property type="entry name" value="CarS-like"/>
    <property type="match status" value="1"/>
</dbReference>
<comment type="function">
    <text evidence="11">Catalyzes the formation of CDP-2,3-bis-(O-geranylgeranyl)-sn-glycerol (CDP-archaeol) from 2,3-bis-(O-geranylgeranyl)-sn-glycerol 1-phosphate (DGGGP) and CTP. This reaction is the third ether-bond-formation step in the biosynthesis of archaeal membrane lipids.</text>
</comment>
<dbReference type="EC" id="2.7.7.67" evidence="11"/>
<evidence type="ECO:0000256" key="8">
    <source>
        <dbReference type="ARBA" id="ARBA00023136"/>
    </source>
</evidence>
<comment type="similarity">
    <text evidence="11">Belongs to the CDP-archaeol synthase family.</text>
</comment>
<feature type="transmembrane region" description="Helical" evidence="11">
    <location>
        <begin position="90"/>
        <end position="108"/>
    </location>
</feature>
<dbReference type="PANTHER" id="PTHR39650:SF1">
    <property type="entry name" value="CDP-ARCHAEOL SYNTHASE"/>
    <property type="match status" value="1"/>
</dbReference>
<comment type="catalytic activity">
    <reaction evidence="11">
        <text>2,3-bis-O-(geranylgeranyl)-sn-glycerol 1-phosphate + CTP + H(+) = CDP-2,3-bis-O-(geranylgeranyl)-sn-glycerol + diphosphate</text>
        <dbReference type="Rhea" id="RHEA:25690"/>
        <dbReference type="ChEBI" id="CHEBI:15378"/>
        <dbReference type="ChEBI" id="CHEBI:33019"/>
        <dbReference type="ChEBI" id="CHEBI:37563"/>
        <dbReference type="ChEBI" id="CHEBI:58837"/>
        <dbReference type="ChEBI" id="CHEBI:58838"/>
        <dbReference type="EC" id="2.7.7.67"/>
    </reaction>
</comment>
<dbReference type="PANTHER" id="PTHR39650">
    <property type="entry name" value="CDP-ARCHAEOL SYNTHASE"/>
    <property type="match status" value="1"/>
</dbReference>
<dbReference type="RefSeq" id="WP_010879236.1">
    <property type="nucleotide sequence ID" value="NZ_CP006577.1"/>
</dbReference>
<gene>
    <name evidence="11" type="primary">carS</name>
    <name evidence="12" type="ORF">AFULGI_00019910</name>
</gene>
<keyword evidence="10 11" id="KW-1208">Phospholipid metabolism</keyword>
<evidence type="ECO:0000256" key="1">
    <source>
        <dbReference type="ARBA" id="ARBA00022475"/>
    </source>
</evidence>
<dbReference type="NCBIfam" id="NF003114">
    <property type="entry name" value="PRK04032.1"/>
    <property type="match status" value="1"/>
</dbReference>
<keyword evidence="5 11" id="KW-0460">Magnesium</keyword>
<evidence type="ECO:0000256" key="10">
    <source>
        <dbReference type="ARBA" id="ARBA00023264"/>
    </source>
</evidence>
<feature type="transmembrane region" description="Helical" evidence="11">
    <location>
        <begin position="145"/>
        <end position="169"/>
    </location>
</feature>
<evidence type="ECO:0000256" key="9">
    <source>
        <dbReference type="ARBA" id="ARBA00023209"/>
    </source>
</evidence>
<dbReference type="KEGG" id="afg:AFULGI_00019910"/>
<dbReference type="InterPro" id="IPR002726">
    <property type="entry name" value="CarS_archaea"/>
</dbReference>
<evidence type="ECO:0000313" key="13">
    <source>
        <dbReference type="Proteomes" id="UP000028501"/>
    </source>
</evidence>
<evidence type="ECO:0000256" key="4">
    <source>
        <dbReference type="ARBA" id="ARBA00022692"/>
    </source>
</evidence>
<keyword evidence="6 11" id="KW-1133">Transmembrane helix</keyword>
<feature type="transmembrane region" description="Helical" evidence="11">
    <location>
        <begin position="120"/>
        <end position="139"/>
    </location>
</feature>
<keyword evidence="7 11" id="KW-0443">Lipid metabolism</keyword>
<evidence type="ECO:0000256" key="7">
    <source>
        <dbReference type="ARBA" id="ARBA00023098"/>
    </source>
</evidence>
<protein>
    <recommendedName>
        <fullName evidence="11">CDP-archaeol synthase</fullName>
        <ecNumber evidence="11">2.7.7.67</ecNumber>
    </recommendedName>
    <alternativeName>
        <fullName evidence="11">CDP-2,3-bis-(O-geranylgeranyl)-sn-glycerol synthase</fullName>
    </alternativeName>
</protein>
<keyword evidence="3 11" id="KW-0808">Transferase</keyword>
<dbReference type="Proteomes" id="UP000028501">
    <property type="component" value="Chromosome"/>
</dbReference>
<dbReference type="GO" id="GO:0005886">
    <property type="term" value="C:plasma membrane"/>
    <property type="evidence" value="ECO:0007669"/>
    <property type="project" value="UniProtKB-SubCell"/>
</dbReference>
<dbReference type="SMR" id="A0A075WFH3"/>
<evidence type="ECO:0000256" key="11">
    <source>
        <dbReference type="HAMAP-Rule" id="MF_01117"/>
    </source>
</evidence>
<dbReference type="GO" id="GO:0046474">
    <property type="term" value="P:glycerophospholipid biosynthetic process"/>
    <property type="evidence" value="ECO:0007669"/>
    <property type="project" value="UniProtKB-UniRule"/>
</dbReference>
<dbReference type="InterPro" id="IPR032690">
    <property type="entry name" value="CarS"/>
</dbReference>
<sequence length="179" mass="19884">MLDLILKTIWLLLPCYTPNNFAVLVGGGTPIDFGKTFVDGKRILGDGKTWRGFVGGVAGGVLTANLQYAIEKLSGLAIYSSLPFNEFFTLTFLLAFGAMFGDLCGSFIKRRFGYERGSRFLIVDQLMFLLVALLIASLYPPFWKLFTAEIIALAVIITPALHMGINYIAYRLNLKEVPW</sequence>
<keyword evidence="2 11" id="KW-0444">Lipid biosynthesis</keyword>
<comment type="cofactor">
    <cofactor evidence="11">
        <name>Mg(2+)</name>
        <dbReference type="ChEBI" id="CHEBI:18420"/>
    </cofactor>
</comment>
<evidence type="ECO:0000313" key="12">
    <source>
        <dbReference type="EMBL" id="AIG98741.1"/>
    </source>
</evidence>
<proteinExistence type="inferred from homology"/>
<dbReference type="AlphaFoldDB" id="A0A075WFH3"/>
<feature type="transmembrane region" description="Helical" evidence="11">
    <location>
        <begin position="50"/>
        <end position="70"/>
    </location>
</feature>
<dbReference type="HAMAP" id="MF_01117">
    <property type="entry name" value="CDP_archaeol_synth"/>
    <property type="match status" value="1"/>
</dbReference>
<accession>A0A075WFH3</accession>
<evidence type="ECO:0000256" key="3">
    <source>
        <dbReference type="ARBA" id="ARBA00022679"/>
    </source>
</evidence>
<dbReference type="HOGENOM" id="CLU_105710_0_0_2"/>
<name>A0A075WFH3_ARCFL</name>
<dbReference type="UniPathway" id="UPA00940"/>
<dbReference type="GeneID" id="24795484"/>
<keyword evidence="8 11" id="KW-0472">Membrane</keyword>
<reference evidence="12 13" key="1">
    <citation type="submission" date="2013-07" db="EMBL/GenBank/DDBJ databases">
        <title>Genome of Archaeoglobus fulgidus.</title>
        <authorList>
            <person name="Fiebig A."/>
            <person name="Birkeland N.-K."/>
        </authorList>
    </citation>
    <scope>NUCLEOTIDE SEQUENCE [LARGE SCALE GENOMIC DNA]</scope>
    <source>
        <strain evidence="12 13">DSM 8774</strain>
    </source>
</reference>
<dbReference type="GO" id="GO:0043338">
    <property type="term" value="F:CDP-2,3-bis-(O-geranylgeranyl)-sn-glycerol synthase activity"/>
    <property type="evidence" value="ECO:0007669"/>
    <property type="project" value="UniProtKB-EC"/>
</dbReference>
<organism evidence="12 13">
    <name type="scientific">Archaeoglobus fulgidus DSM 8774</name>
    <dbReference type="NCBI Taxonomy" id="1344584"/>
    <lineage>
        <taxon>Archaea</taxon>
        <taxon>Methanobacteriati</taxon>
        <taxon>Methanobacteriota</taxon>
        <taxon>Archaeoglobi</taxon>
        <taxon>Archaeoglobales</taxon>
        <taxon>Archaeoglobaceae</taxon>
        <taxon>Archaeoglobus</taxon>
    </lineage>
</organism>
<evidence type="ECO:0000256" key="5">
    <source>
        <dbReference type="ARBA" id="ARBA00022842"/>
    </source>
</evidence>